<evidence type="ECO:0000256" key="3">
    <source>
        <dbReference type="PIRSR" id="PIRSR613078-2"/>
    </source>
</evidence>
<protein>
    <submittedName>
        <fullName evidence="4">Histidine phosphatase family protein</fullName>
    </submittedName>
</protein>
<evidence type="ECO:0000256" key="1">
    <source>
        <dbReference type="ARBA" id="ARBA00022801"/>
    </source>
</evidence>
<dbReference type="GO" id="GO:0045820">
    <property type="term" value="P:negative regulation of glycolytic process"/>
    <property type="evidence" value="ECO:0007669"/>
    <property type="project" value="TreeGrafter"/>
</dbReference>
<dbReference type="KEGG" id="afx:JZ786_00010"/>
<dbReference type="InterPro" id="IPR029033">
    <property type="entry name" value="His_PPase_superfam"/>
</dbReference>
<dbReference type="CDD" id="cd07067">
    <property type="entry name" value="HP_PGM_like"/>
    <property type="match status" value="1"/>
</dbReference>
<evidence type="ECO:0000313" key="5">
    <source>
        <dbReference type="Proteomes" id="UP000663505"/>
    </source>
</evidence>
<dbReference type="AlphaFoldDB" id="A0A9X7VZ38"/>
<dbReference type="Gene3D" id="3.40.50.1240">
    <property type="entry name" value="Phosphoglycerate mutase-like"/>
    <property type="match status" value="1"/>
</dbReference>
<evidence type="ECO:0000313" key="4">
    <source>
        <dbReference type="EMBL" id="QSO47497.1"/>
    </source>
</evidence>
<proteinExistence type="predicted"/>
<dbReference type="PANTHER" id="PTHR46517:SF1">
    <property type="entry name" value="FRUCTOSE-2,6-BISPHOSPHATASE TIGAR"/>
    <property type="match status" value="1"/>
</dbReference>
<feature type="binding site" evidence="3">
    <location>
        <begin position="20"/>
        <end position="27"/>
    </location>
    <ligand>
        <name>substrate</name>
    </ligand>
</feature>
<dbReference type="GO" id="GO:0005829">
    <property type="term" value="C:cytosol"/>
    <property type="evidence" value="ECO:0007669"/>
    <property type="project" value="TreeGrafter"/>
</dbReference>
<gene>
    <name evidence="4" type="ORF">JZ786_00010</name>
</gene>
<name>A0A9X7VZ38_9BACL</name>
<feature type="active site" description="Proton donor/acceptor" evidence="2">
    <location>
        <position position="95"/>
    </location>
</feature>
<keyword evidence="1" id="KW-0378">Hydrolase</keyword>
<dbReference type="GO" id="GO:0043456">
    <property type="term" value="P:regulation of pentose-phosphate shunt"/>
    <property type="evidence" value="ECO:0007669"/>
    <property type="project" value="TreeGrafter"/>
</dbReference>
<dbReference type="PANTHER" id="PTHR46517">
    <property type="entry name" value="FRUCTOSE-2,6-BISPHOSPHATASE TIGAR"/>
    <property type="match status" value="1"/>
</dbReference>
<reference evidence="4 5" key="1">
    <citation type="submission" date="2021-02" db="EMBL/GenBank/DDBJ databases">
        <title>Alicyclobacillus curvatus sp. nov. and Alicyclobacillus mengziensis sp. nov., two acidophilic bacteria isolated from acid mine drainage.</title>
        <authorList>
            <person name="Huang Y."/>
        </authorList>
    </citation>
    <scope>NUCLEOTIDE SEQUENCE [LARGE SCALE GENOMIC DNA]</scope>
    <source>
        <strain evidence="4 5">S30H14</strain>
    </source>
</reference>
<dbReference type="SMART" id="SM00855">
    <property type="entry name" value="PGAM"/>
    <property type="match status" value="1"/>
</dbReference>
<evidence type="ECO:0000256" key="2">
    <source>
        <dbReference type="PIRSR" id="PIRSR613078-1"/>
    </source>
</evidence>
<sequence>MISTPFQTGGLNVTTLIFVRHGVTAENLNYTLIGHTDPPLHEFGVLQAKAVANALQNVSVDCLYSSPLKRCLQTASVIAERRRNLEINTCPALSEIHLGIVDGMSSFLAYDQYKSLMDAALDDSLSDFQFPSGESRSAALRRFQQGLDSLVAKHKEGTVCIVTHGGPLGLWLADYHGDPLGRFRHWQPHHASIARVTYRDRRFHVDTLDSTEHLSNGLMKPPSQPS</sequence>
<keyword evidence="5" id="KW-1185">Reference proteome</keyword>
<dbReference type="Proteomes" id="UP000663505">
    <property type="component" value="Chromosome"/>
</dbReference>
<dbReference type="Pfam" id="PF00300">
    <property type="entry name" value="His_Phos_1"/>
    <property type="match status" value="1"/>
</dbReference>
<dbReference type="SUPFAM" id="SSF53254">
    <property type="entry name" value="Phosphoglycerate mutase-like"/>
    <property type="match status" value="1"/>
</dbReference>
<dbReference type="InterPro" id="IPR013078">
    <property type="entry name" value="His_Pase_superF_clade-1"/>
</dbReference>
<feature type="active site" description="Tele-phosphohistidine intermediate" evidence="2">
    <location>
        <position position="21"/>
    </location>
</feature>
<dbReference type="GO" id="GO:0004331">
    <property type="term" value="F:fructose-2,6-bisphosphate 2-phosphatase activity"/>
    <property type="evidence" value="ECO:0007669"/>
    <property type="project" value="TreeGrafter"/>
</dbReference>
<dbReference type="RefSeq" id="WP_206656844.1">
    <property type="nucleotide sequence ID" value="NZ_CP071182.1"/>
</dbReference>
<dbReference type="InterPro" id="IPR051695">
    <property type="entry name" value="Phosphoglycerate_Mutase"/>
</dbReference>
<feature type="binding site" evidence="3">
    <location>
        <position position="70"/>
    </location>
    <ligand>
        <name>substrate</name>
    </ligand>
</feature>
<dbReference type="EMBL" id="CP071182">
    <property type="protein sequence ID" value="QSO47497.1"/>
    <property type="molecule type" value="Genomic_DNA"/>
</dbReference>
<accession>A0A9X7VZ38</accession>
<organism evidence="4 5">
    <name type="scientific">Alicyclobacillus mengziensis</name>
    <dbReference type="NCBI Taxonomy" id="2931921"/>
    <lineage>
        <taxon>Bacteria</taxon>
        <taxon>Bacillati</taxon>
        <taxon>Bacillota</taxon>
        <taxon>Bacilli</taxon>
        <taxon>Bacillales</taxon>
        <taxon>Alicyclobacillaceae</taxon>
        <taxon>Alicyclobacillus</taxon>
    </lineage>
</organism>